<feature type="compositionally biased region" description="Low complexity" evidence="2">
    <location>
        <begin position="530"/>
        <end position="544"/>
    </location>
</feature>
<feature type="region of interest" description="Disordered" evidence="2">
    <location>
        <begin position="765"/>
        <end position="798"/>
    </location>
</feature>
<reference evidence="6" key="1">
    <citation type="submission" date="2011-02" db="EMBL/GenBank/DDBJ databases">
        <title>The Genome Sequence of Capsaspora owczarzaki ATCC 30864.</title>
        <authorList>
            <person name="Russ C."/>
            <person name="Cuomo C."/>
            <person name="Burger G."/>
            <person name="Gray M.W."/>
            <person name="Holland P.W.H."/>
            <person name="King N."/>
            <person name="Lang F.B.F."/>
            <person name="Roger A.J."/>
            <person name="Ruiz-Trillo I."/>
            <person name="Young S.K."/>
            <person name="Zeng Q."/>
            <person name="Gargeya S."/>
            <person name="Alvarado L."/>
            <person name="Berlin A."/>
            <person name="Chapman S.B."/>
            <person name="Chen Z."/>
            <person name="Freedman E."/>
            <person name="Gellesch M."/>
            <person name="Goldberg J."/>
            <person name="Griggs A."/>
            <person name="Gujja S."/>
            <person name="Heilman E."/>
            <person name="Heiman D."/>
            <person name="Howarth C."/>
            <person name="Mehta T."/>
            <person name="Neiman D."/>
            <person name="Pearson M."/>
            <person name="Roberts A."/>
            <person name="Saif S."/>
            <person name="Shea T."/>
            <person name="Shenoy N."/>
            <person name="Sisk P."/>
            <person name="Stolte C."/>
            <person name="Sykes S."/>
            <person name="White J."/>
            <person name="Yandava C."/>
            <person name="Haas B."/>
            <person name="Nusbaum C."/>
            <person name="Birren B."/>
        </authorList>
    </citation>
    <scope>NUCLEOTIDE SEQUENCE</scope>
    <source>
        <strain evidence="6">ATCC 30864</strain>
    </source>
</reference>
<keyword evidence="6" id="KW-1185">Reference proteome</keyword>
<feature type="region of interest" description="Disordered" evidence="2">
    <location>
        <begin position="948"/>
        <end position="990"/>
    </location>
</feature>
<feature type="compositionally biased region" description="Low complexity" evidence="2">
    <location>
        <begin position="34"/>
        <end position="62"/>
    </location>
</feature>
<dbReference type="eggNOG" id="KOG2101">
    <property type="taxonomic scope" value="Eukaryota"/>
</dbReference>
<dbReference type="InterPro" id="IPR036871">
    <property type="entry name" value="PX_dom_sf"/>
</dbReference>
<dbReference type="PROSITE" id="PS50195">
    <property type="entry name" value="PX"/>
    <property type="match status" value="1"/>
</dbReference>
<feature type="compositionally biased region" description="Low complexity" evidence="2">
    <location>
        <begin position="1126"/>
        <end position="1147"/>
    </location>
</feature>
<dbReference type="InterPro" id="IPR013937">
    <property type="entry name" value="Sorting_nexin_C"/>
</dbReference>
<dbReference type="InParanoid" id="A0A0D2UC69"/>
<feature type="region of interest" description="Disordered" evidence="2">
    <location>
        <begin position="476"/>
        <end position="569"/>
    </location>
</feature>
<dbReference type="InterPro" id="IPR001683">
    <property type="entry name" value="PX_dom"/>
</dbReference>
<name>A0A0D2UC69_CAPO3</name>
<dbReference type="SMART" id="SM00312">
    <property type="entry name" value="PX"/>
    <property type="match status" value="1"/>
</dbReference>
<feature type="region of interest" description="Disordered" evidence="2">
    <location>
        <begin position="814"/>
        <end position="861"/>
    </location>
</feature>
<dbReference type="InterPro" id="IPR003114">
    <property type="entry name" value="Phox_assoc"/>
</dbReference>
<dbReference type="GO" id="GO:0035091">
    <property type="term" value="F:phosphatidylinositol binding"/>
    <property type="evidence" value="ECO:0007669"/>
    <property type="project" value="InterPro"/>
</dbReference>
<feature type="region of interest" description="Disordered" evidence="2">
    <location>
        <begin position="1"/>
        <end position="95"/>
    </location>
</feature>
<evidence type="ECO:0000259" key="4">
    <source>
        <dbReference type="PROSITE" id="PS50195"/>
    </source>
</evidence>
<sequence>MVDSKPRSRSTHGRAPASTDHHARHRQHHHSHHSTGGSHSSSSSNPNSSSSTSNTSRSHQNHPNANANVSSSPPPPSPPPPPAAASSSSSSLVPSPSASGSALSLSLSLWLRFALALFLIALALSLSPFAPQVSPDPSTTTTTTTTTAISSSDHHSYADWRWWAEWLPLPIVAPFWLLLQAHYRTTMTGTAAIATTATTATDNATSTAAAVAGGDALLTPLYALTVLVRLAFNALVVLLPPLGLFLWWQRRQRMALHAVWLRERAIAQAMATPAILEAFVAADNDPTASTTKPSSSDHPGVGPSSASATAASSLPNASGLNFRALPFRDLFTTLGANLVNDSSLSEQDTVPTRASNGNAAISATTLTSMSPEELDALLDTHGFRSSVPYRAFQPILQLIMRDFVNGWYQTFSTHEQFSAQMQTVIGRVLVQFHAQASLVSREELTKACVQVIMQHLQTVAQQDKYNASLAAVATTADASLQQHDESQQPPGQQQHQQDSPQQAVLQQPTALQAEHSRLNPKSHDLSLTNDFVSSSGSESDNSSIIDEDTDESDFSDDADSLDPDFDSSSLDLDAASRLESHAENDAAAGSNQLATDVPTATNAEDADEALDILNVSTMSERIAHRSLRYRSASEAAEAASIAALPPTPVLGRSFMTSDSHDAGIPIPGLDATAGGVGAAAGSSFGASMTYNPLDDDNGLLATSASMLPHPVLLASASGDAVLDDLFDESPVTSNLYVRESQAARVAAEDAPSPLTISALTSLSSTAAPTDSQPLLMPSPEPQSSAIVPPSVSSTATASALDTAVREHPELVTPEDADTNQSFAPLDGLPRRRHRRTRRAGTRRTSTTFTEPSIMPPAHDRATVAPPPLHFAMASAETEMIYYRQIVDVILSLCLPTAEFRCDSARSLFREVVVCTVVKPLVDTMIQPWWLNELIRDVTSDTPPFVPTAEDLGFSLEPSQSGPSTLVPPASSLPSTATATDSGPATVSSPASSIITTTTTTTANTTAAVAAAAAPPTLGEADTSTDLDSSRSESGVDGGAGDALPPLLSSSPPSSLTSLGSNMPAAALDQSAEAIRARAGSQVLVPRSLLQVSIPNFEVERVAGSSPFAVYVIRVVIHLPAPNLSTKSNSSDGLASDSGSSSTTGTTTAKGIEHGLIVVRRFRQFDELHERLCRTFSQVRALDLLGANNKFMSFRTPFGNLNPTLLENRRRLLEKYLQTITSLPEIVCNEALQVFLDISPEIARALQTEAALLLAQSPAAWSSSSSVLSGNATAGVSHFKIQVPTAVADNTNKAVYEAFLQVMHELYEQQKLGHQFAESLHHRKLSLLMSLLPPIVSWRFQQSRKRKEAQSTAEATEEHGFSPAVSSPPLRDFLFDFASQVLLGDTSSGPKSDLLRLLFDNLVGDFAERFVRHEVDDLFSDAQLCKYAVLLRRSVWPNGQLGETLPPPTEEHKARVAQEARAGLAGMLPGWVRKVLGDHPTDVLWQAAQDPTLNKNALLCLIDQFIAHLAPESVQPEFWSFIDGRHKRMR</sequence>
<feature type="region of interest" description="Disordered" evidence="2">
    <location>
        <begin position="1011"/>
        <end position="1061"/>
    </location>
</feature>
<feature type="compositionally biased region" description="Low complexity" evidence="2">
    <location>
        <begin position="1043"/>
        <end position="1060"/>
    </location>
</feature>
<feature type="transmembrane region" description="Helical" evidence="3">
    <location>
        <begin position="226"/>
        <end position="248"/>
    </location>
</feature>
<dbReference type="SUPFAM" id="SSF64268">
    <property type="entry name" value="PX domain"/>
    <property type="match status" value="1"/>
</dbReference>
<feature type="compositionally biased region" description="Low complexity" evidence="2">
    <location>
        <begin position="787"/>
        <end position="798"/>
    </location>
</feature>
<feature type="compositionally biased region" description="Basic and acidic residues" evidence="2">
    <location>
        <begin position="514"/>
        <end position="524"/>
    </location>
</feature>
<dbReference type="Gene3D" id="3.30.1520.10">
    <property type="entry name" value="Phox-like domain"/>
    <property type="match status" value="1"/>
</dbReference>
<dbReference type="Pfam" id="PF00787">
    <property type="entry name" value="PX"/>
    <property type="match status" value="1"/>
</dbReference>
<feature type="compositionally biased region" description="Basic residues" evidence="2">
    <location>
        <begin position="22"/>
        <end position="33"/>
    </location>
</feature>
<feature type="compositionally biased region" description="Basic residues" evidence="2">
    <location>
        <begin position="830"/>
        <end position="841"/>
    </location>
</feature>
<dbReference type="Pfam" id="PF02194">
    <property type="entry name" value="PXA"/>
    <property type="match status" value="2"/>
</dbReference>
<proteinExistence type="inferred from homology"/>
<comment type="similarity">
    <text evidence="1">Belongs to the sorting nexin family.</text>
</comment>
<organism evidence="5 6">
    <name type="scientific">Capsaspora owczarzaki (strain ATCC 30864)</name>
    <dbReference type="NCBI Taxonomy" id="595528"/>
    <lineage>
        <taxon>Eukaryota</taxon>
        <taxon>Filasterea</taxon>
        <taxon>Capsaspora</taxon>
    </lineage>
</organism>
<gene>
    <name evidence="5" type="ORF">CAOG_003525</name>
</gene>
<protein>
    <recommendedName>
        <fullName evidence="4">PX domain-containing protein</fullName>
    </recommendedName>
</protein>
<dbReference type="RefSeq" id="XP_004348430.2">
    <property type="nucleotide sequence ID" value="XM_004348380.2"/>
</dbReference>
<feature type="compositionally biased region" description="Pro residues" evidence="2">
    <location>
        <begin position="72"/>
        <end position="83"/>
    </location>
</feature>
<feature type="compositionally biased region" description="Polar residues" evidence="2">
    <location>
        <begin position="971"/>
        <end position="982"/>
    </location>
</feature>
<feature type="domain" description="PX" evidence="4">
    <location>
        <begin position="1088"/>
        <end position="1242"/>
    </location>
</feature>
<dbReference type="EMBL" id="KE346364">
    <property type="protein sequence ID" value="KJE92596.1"/>
    <property type="molecule type" value="Genomic_DNA"/>
</dbReference>
<accession>A0A0D2UC69</accession>
<evidence type="ECO:0000313" key="5">
    <source>
        <dbReference type="EMBL" id="KJE92596.1"/>
    </source>
</evidence>
<dbReference type="Proteomes" id="UP000008743">
    <property type="component" value="Unassembled WGS sequence"/>
</dbReference>
<feature type="transmembrane region" description="Helical" evidence="3">
    <location>
        <begin position="109"/>
        <end position="130"/>
    </location>
</feature>
<feature type="transmembrane region" description="Helical" evidence="3">
    <location>
        <begin position="160"/>
        <end position="179"/>
    </location>
</feature>
<feature type="compositionally biased region" description="Low complexity" evidence="2">
    <location>
        <begin position="84"/>
        <end position="95"/>
    </location>
</feature>
<feature type="region of interest" description="Disordered" evidence="2">
    <location>
        <begin position="286"/>
        <end position="310"/>
    </location>
</feature>
<feature type="region of interest" description="Disordered" evidence="2">
    <location>
        <begin position="1125"/>
        <end position="1147"/>
    </location>
</feature>
<dbReference type="PANTHER" id="PTHR22775:SF3">
    <property type="entry name" value="SORTING NEXIN-13"/>
    <property type="match status" value="1"/>
</dbReference>
<feature type="compositionally biased region" description="Polar residues" evidence="2">
    <location>
        <begin position="286"/>
        <end position="297"/>
    </location>
</feature>
<feature type="compositionally biased region" description="Low complexity" evidence="2">
    <location>
        <begin position="476"/>
        <end position="502"/>
    </location>
</feature>
<evidence type="ECO:0000313" key="6">
    <source>
        <dbReference type="Proteomes" id="UP000008743"/>
    </source>
</evidence>
<dbReference type="OrthoDB" id="5582218at2759"/>
<evidence type="ECO:0000256" key="3">
    <source>
        <dbReference type="SAM" id="Phobius"/>
    </source>
</evidence>
<evidence type="ECO:0000256" key="1">
    <source>
        <dbReference type="ARBA" id="ARBA00010883"/>
    </source>
</evidence>
<dbReference type="CDD" id="cd06093">
    <property type="entry name" value="PX_domain"/>
    <property type="match status" value="1"/>
</dbReference>
<dbReference type="PANTHER" id="PTHR22775">
    <property type="entry name" value="SORTING NEXIN"/>
    <property type="match status" value="1"/>
</dbReference>
<dbReference type="Pfam" id="PF08628">
    <property type="entry name" value="Nexin_C"/>
    <property type="match status" value="1"/>
</dbReference>
<keyword evidence="3" id="KW-0472">Membrane</keyword>
<feature type="compositionally biased region" description="Acidic residues" evidence="2">
    <location>
        <begin position="545"/>
        <end position="565"/>
    </location>
</feature>
<keyword evidence="3" id="KW-1133">Transmembrane helix</keyword>
<keyword evidence="3" id="KW-0812">Transmembrane</keyword>
<evidence type="ECO:0000256" key="2">
    <source>
        <dbReference type="SAM" id="MobiDB-lite"/>
    </source>
</evidence>